<accession>A0ABS8RXZ8</accession>
<name>A0ABS8RXZ8_DATST</name>
<keyword evidence="2" id="KW-1185">Reference proteome</keyword>
<evidence type="ECO:0000313" key="2">
    <source>
        <dbReference type="Proteomes" id="UP000823775"/>
    </source>
</evidence>
<dbReference type="EMBL" id="JACEIK010000176">
    <property type="protein sequence ID" value="MCD7451622.1"/>
    <property type="molecule type" value="Genomic_DNA"/>
</dbReference>
<protein>
    <submittedName>
        <fullName evidence="1">Uncharacterized protein</fullName>
    </submittedName>
</protein>
<evidence type="ECO:0000313" key="1">
    <source>
        <dbReference type="EMBL" id="MCD7451622.1"/>
    </source>
</evidence>
<sequence>MVLVSPKGGHVRDVIPIQAQVDQRKGRYKILIQNEDEGLRDAEIKRNFYIEGQAGAGELLGHEWMKLVHTFVLVRIPEKKS</sequence>
<reference evidence="1 2" key="1">
    <citation type="journal article" date="2021" name="BMC Genomics">
        <title>Datura genome reveals duplications of psychoactive alkaloid biosynthetic genes and high mutation rate following tissue culture.</title>
        <authorList>
            <person name="Rajewski A."/>
            <person name="Carter-House D."/>
            <person name="Stajich J."/>
            <person name="Litt A."/>
        </authorList>
    </citation>
    <scope>NUCLEOTIDE SEQUENCE [LARGE SCALE GENOMIC DNA]</scope>
    <source>
        <strain evidence="1">AR-01</strain>
    </source>
</reference>
<comment type="caution">
    <text evidence="1">The sequence shown here is derived from an EMBL/GenBank/DDBJ whole genome shotgun (WGS) entry which is preliminary data.</text>
</comment>
<gene>
    <name evidence="1" type="ORF">HAX54_012884</name>
</gene>
<proteinExistence type="predicted"/>
<organism evidence="1 2">
    <name type="scientific">Datura stramonium</name>
    <name type="common">Jimsonweed</name>
    <name type="synonym">Common thornapple</name>
    <dbReference type="NCBI Taxonomy" id="4076"/>
    <lineage>
        <taxon>Eukaryota</taxon>
        <taxon>Viridiplantae</taxon>
        <taxon>Streptophyta</taxon>
        <taxon>Embryophyta</taxon>
        <taxon>Tracheophyta</taxon>
        <taxon>Spermatophyta</taxon>
        <taxon>Magnoliopsida</taxon>
        <taxon>eudicotyledons</taxon>
        <taxon>Gunneridae</taxon>
        <taxon>Pentapetalae</taxon>
        <taxon>asterids</taxon>
        <taxon>lamiids</taxon>
        <taxon>Solanales</taxon>
        <taxon>Solanaceae</taxon>
        <taxon>Solanoideae</taxon>
        <taxon>Datureae</taxon>
        <taxon>Datura</taxon>
    </lineage>
</organism>
<dbReference type="Proteomes" id="UP000823775">
    <property type="component" value="Unassembled WGS sequence"/>
</dbReference>